<keyword evidence="3" id="KW-1185">Reference proteome</keyword>
<dbReference type="AlphaFoldDB" id="A0A9N9KCB4"/>
<evidence type="ECO:0000256" key="1">
    <source>
        <dbReference type="SAM" id="MobiDB-lite"/>
    </source>
</evidence>
<accession>A0A9N9KCB4</accession>
<feature type="non-terminal residue" evidence="2">
    <location>
        <position position="1"/>
    </location>
</feature>
<protein>
    <submittedName>
        <fullName evidence="2">4349_t:CDS:1</fullName>
    </submittedName>
</protein>
<gene>
    <name evidence="2" type="ORF">DERYTH_LOCUS26523</name>
</gene>
<evidence type="ECO:0000313" key="3">
    <source>
        <dbReference type="Proteomes" id="UP000789405"/>
    </source>
</evidence>
<organism evidence="2 3">
    <name type="scientific">Dentiscutata erythropus</name>
    <dbReference type="NCBI Taxonomy" id="1348616"/>
    <lineage>
        <taxon>Eukaryota</taxon>
        <taxon>Fungi</taxon>
        <taxon>Fungi incertae sedis</taxon>
        <taxon>Mucoromycota</taxon>
        <taxon>Glomeromycotina</taxon>
        <taxon>Glomeromycetes</taxon>
        <taxon>Diversisporales</taxon>
        <taxon>Gigasporaceae</taxon>
        <taxon>Dentiscutata</taxon>
    </lineage>
</organism>
<name>A0A9N9KCB4_9GLOM</name>
<feature type="compositionally biased region" description="Low complexity" evidence="1">
    <location>
        <begin position="30"/>
        <end position="40"/>
    </location>
</feature>
<dbReference type="Proteomes" id="UP000789405">
    <property type="component" value="Unassembled WGS sequence"/>
</dbReference>
<feature type="compositionally biased region" description="Polar residues" evidence="1">
    <location>
        <begin position="41"/>
        <end position="50"/>
    </location>
</feature>
<sequence length="66" mass="7063">TSKKDNISKVSNKKKVVLTTNSNLASTTNSNSTLTMISNSEPSVMTNPETNYCEKAGPSVKNNNAK</sequence>
<reference evidence="2" key="1">
    <citation type="submission" date="2021-06" db="EMBL/GenBank/DDBJ databases">
        <authorList>
            <person name="Kallberg Y."/>
            <person name="Tangrot J."/>
            <person name="Rosling A."/>
        </authorList>
    </citation>
    <scope>NUCLEOTIDE SEQUENCE</scope>
    <source>
        <strain evidence="2">MA453B</strain>
    </source>
</reference>
<comment type="caution">
    <text evidence="2">The sequence shown here is derived from an EMBL/GenBank/DDBJ whole genome shotgun (WGS) entry which is preliminary data.</text>
</comment>
<proteinExistence type="predicted"/>
<dbReference type="EMBL" id="CAJVPY010055836">
    <property type="protein sequence ID" value="CAG8817904.1"/>
    <property type="molecule type" value="Genomic_DNA"/>
</dbReference>
<feature type="non-terminal residue" evidence="2">
    <location>
        <position position="66"/>
    </location>
</feature>
<feature type="region of interest" description="Disordered" evidence="1">
    <location>
        <begin position="30"/>
        <end position="66"/>
    </location>
</feature>
<evidence type="ECO:0000313" key="2">
    <source>
        <dbReference type="EMBL" id="CAG8817904.1"/>
    </source>
</evidence>